<name>A0A1F5VXG2_9BACT</name>
<proteinExistence type="predicted"/>
<dbReference type="SUPFAM" id="SSF53756">
    <property type="entry name" value="UDP-Glycosyltransferase/glycogen phosphorylase"/>
    <property type="match status" value="1"/>
</dbReference>
<feature type="domain" description="Glycosyl transferase family 1" evidence="1">
    <location>
        <begin position="230"/>
        <end position="381"/>
    </location>
</feature>
<dbReference type="CDD" id="cd03801">
    <property type="entry name" value="GT4_PimA-like"/>
    <property type="match status" value="1"/>
</dbReference>
<dbReference type="Gene3D" id="3.40.50.2000">
    <property type="entry name" value="Glycogen Phosphorylase B"/>
    <property type="match status" value="2"/>
</dbReference>
<evidence type="ECO:0000313" key="3">
    <source>
        <dbReference type="EMBL" id="OGF68132.1"/>
    </source>
</evidence>
<evidence type="ECO:0000259" key="2">
    <source>
        <dbReference type="Pfam" id="PF13439"/>
    </source>
</evidence>
<dbReference type="AlphaFoldDB" id="A0A1F5VXG2"/>
<dbReference type="InterPro" id="IPR001296">
    <property type="entry name" value="Glyco_trans_1"/>
</dbReference>
<reference evidence="3 4" key="1">
    <citation type="journal article" date="2016" name="Nat. Commun.">
        <title>Thousands of microbial genomes shed light on interconnected biogeochemical processes in an aquifer system.</title>
        <authorList>
            <person name="Anantharaman K."/>
            <person name="Brown C.T."/>
            <person name="Hug L.A."/>
            <person name="Sharon I."/>
            <person name="Castelle C.J."/>
            <person name="Probst A.J."/>
            <person name="Thomas B.C."/>
            <person name="Singh A."/>
            <person name="Wilkins M.J."/>
            <person name="Karaoz U."/>
            <person name="Brodie E.L."/>
            <person name="Williams K.H."/>
            <person name="Hubbard S.S."/>
            <person name="Banfield J.F."/>
        </authorList>
    </citation>
    <scope>NUCLEOTIDE SEQUENCE [LARGE SCALE GENOMIC DNA]</scope>
</reference>
<dbReference type="STRING" id="1817863.A2Y62_08370"/>
<feature type="domain" description="Glycosyltransferase subfamily 4-like N-terminal" evidence="2">
    <location>
        <begin position="19"/>
        <end position="220"/>
    </location>
</feature>
<gene>
    <name evidence="3" type="ORF">A2Y62_08370</name>
</gene>
<dbReference type="Pfam" id="PF13439">
    <property type="entry name" value="Glyco_transf_4"/>
    <property type="match status" value="1"/>
</dbReference>
<organism evidence="3 4">
    <name type="scientific">Candidatus Fischerbacteria bacterium RBG_13_37_8</name>
    <dbReference type="NCBI Taxonomy" id="1817863"/>
    <lineage>
        <taxon>Bacteria</taxon>
        <taxon>Candidatus Fischeribacteriota</taxon>
    </lineage>
</organism>
<evidence type="ECO:0008006" key="5">
    <source>
        <dbReference type="Google" id="ProtNLM"/>
    </source>
</evidence>
<protein>
    <recommendedName>
        <fullName evidence="5">Group 1 glycosyl transferase</fullName>
    </recommendedName>
</protein>
<dbReference type="EMBL" id="MFGW01000017">
    <property type="protein sequence ID" value="OGF68132.1"/>
    <property type="molecule type" value="Genomic_DNA"/>
</dbReference>
<evidence type="ECO:0000313" key="4">
    <source>
        <dbReference type="Proteomes" id="UP000178943"/>
    </source>
</evidence>
<dbReference type="PANTHER" id="PTHR45947:SF13">
    <property type="entry name" value="TRANSFERASE"/>
    <property type="match status" value="1"/>
</dbReference>
<dbReference type="GO" id="GO:0016757">
    <property type="term" value="F:glycosyltransferase activity"/>
    <property type="evidence" value="ECO:0007669"/>
    <property type="project" value="InterPro"/>
</dbReference>
<dbReference type="Pfam" id="PF00534">
    <property type="entry name" value="Glycos_transf_1"/>
    <property type="match status" value="1"/>
</dbReference>
<dbReference type="PANTHER" id="PTHR45947">
    <property type="entry name" value="SULFOQUINOVOSYL TRANSFERASE SQD2"/>
    <property type="match status" value="1"/>
</dbReference>
<dbReference type="Proteomes" id="UP000178943">
    <property type="component" value="Unassembled WGS sequence"/>
</dbReference>
<accession>A0A1F5VXG2</accession>
<sequence length="412" mass="47023">MKVLMINKFIYPKGGDAICSLETRRLLVEHNHNVVLWGMHHSNNPKLPFDDYFVKYIDFDNIKGIKNRMKAVVSILYSFEAKAKITYVLKSFKPDIVHLNNFAHQISPSILHAIKNERIPMVMTMHDYKLVCPAYSMFSNSGCCEECRGRRYYRCIINRCAKNSYSKSTINCLEMYLHHDIMGIYNLIDIFIAPSFFLKNEVEEMGFNLPVTYLPNFIDSKNYQPQYEFTKGIFCYFGRLSPEKGIFTMLKAFAAKSAKLRIIGDGPLGEEINSMIKKEGLNNVEMLGYKSGDELQKSIKESMAVIIPSECYENNPRSALEAFALGKPVIGARIGGIPELVIDGETGLTFKSGDEQDLSKKINCLMSNSDMVMKMGKIARKTVEQKYNSENHYRNLLAIYNNAINNSEINIE</sequence>
<comment type="caution">
    <text evidence="3">The sequence shown here is derived from an EMBL/GenBank/DDBJ whole genome shotgun (WGS) entry which is preliminary data.</text>
</comment>
<dbReference type="InterPro" id="IPR028098">
    <property type="entry name" value="Glyco_trans_4-like_N"/>
</dbReference>
<dbReference type="InterPro" id="IPR050194">
    <property type="entry name" value="Glycosyltransferase_grp1"/>
</dbReference>
<evidence type="ECO:0000259" key="1">
    <source>
        <dbReference type="Pfam" id="PF00534"/>
    </source>
</evidence>